<dbReference type="EMBL" id="JBHUOZ010000001">
    <property type="protein sequence ID" value="MFD2919230.1"/>
    <property type="molecule type" value="Genomic_DNA"/>
</dbReference>
<dbReference type="PANTHER" id="PTHR41386:SF1">
    <property type="entry name" value="MEMBRANE PROTEIN"/>
    <property type="match status" value="1"/>
</dbReference>
<organism evidence="2 3">
    <name type="scientific">Terrimonas rubra</name>
    <dbReference type="NCBI Taxonomy" id="1035890"/>
    <lineage>
        <taxon>Bacteria</taxon>
        <taxon>Pseudomonadati</taxon>
        <taxon>Bacteroidota</taxon>
        <taxon>Chitinophagia</taxon>
        <taxon>Chitinophagales</taxon>
        <taxon>Chitinophagaceae</taxon>
        <taxon>Terrimonas</taxon>
    </lineage>
</organism>
<evidence type="ECO:0000256" key="1">
    <source>
        <dbReference type="SAM" id="Phobius"/>
    </source>
</evidence>
<gene>
    <name evidence="2" type="ORF">ACFS6H_05850</name>
</gene>
<keyword evidence="1" id="KW-1133">Transmembrane helix</keyword>
<keyword evidence="1" id="KW-0472">Membrane</keyword>
<feature type="transmembrane region" description="Helical" evidence="1">
    <location>
        <begin position="126"/>
        <end position="149"/>
    </location>
</feature>
<comment type="caution">
    <text evidence="2">The sequence shown here is derived from an EMBL/GenBank/DDBJ whole genome shotgun (WGS) entry which is preliminary data.</text>
</comment>
<keyword evidence="1" id="KW-0812">Transmembrane</keyword>
<reference evidence="3" key="1">
    <citation type="journal article" date="2019" name="Int. J. Syst. Evol. Microbiol.">
        <title>The Global Catalogue of Microorganisms (GCM) 10K type strain sequencing project: providing services to taxonomists for standard genome sequencing and annotation.</title>
        <authorList>
            <consortium name="The Broad Institute Genomics Platform"/>
            <consortium name="The Broad Institute Genome Sequencing Center for Infectious Disease"/>
            <person name="Wu L."/>
            <person name="Ma J."/>
        </authorList>
    </citation>
    <scope>NUCLEOTIDE SEQUENCE [LARGE SCALE GENOMIC DNA]</scope>
    <source>
        <strain evidence="3">KCTC 23299</strain>
    </source>
</reference>
<evidence type="ECO:0000313" key="2">
    <source>
        <dbReference type="EMBL" id="MFD2919230.1"/>
    </source>
</evidence>
<evidence type="ECO:0000313" key="3">
    <source>
        <dbReference type="Proteomes" id="UP001597511"/>
    </source>
</evidence>
<dbReference type="Pfam" id="PF06210">
    <property type="entry name" value="DUF1003"/>
    <property type="match status" value="1"/>
</dbReference>
<feature type="transmembrane region" description="Helical" evidence="1">
    <location>
        <begin position="91"/>
        <end position="114"/>
    </location>
</feature>
<dbReference type="InterPro" id="IPR010406">
    <property type="entry name" value="DUF1003"/>
</dbReference>
<dbReference type="Proteomes" id="UP001597511">
    <property type="component" value="Unassembled WGS sequence"/>
</dbReference>
<dbReference type="RefSeq" id="WP_386096214.1">
    <property type="nucleotide sequence ID" value="NZ_JBHUOZ010000001.1"/>
</dbReference>
<keyword evidence="3" id="KW-1185">Reference proteome</keyword>
<dbReference type="PANTHER" id="PTHR41386">
    <property type="entry name" value="INTEGRAL MEMBRANE PROTEIN-RELATED"/>
    <property type="match status" value="1"/>
</dbReference>
<name>A0ABW6A1P5_9BACT</name>
<protein>
    <submittedName>
        <fullName evidence="2">DUF1003 domain-containing protein</fullName>
    </submittedName>
</protein>
<proteinExistence type="predicted"/>
<sequence>MKSSIDMEVCSFSDFLHQQHPKVKDLTDLSAEQISESRKQYIDELLHAELGELNDVEKMVAKSIRQKQLTISHKHKNNKPPSFGDKLADKVAAFGGSWNFIILFMVILVVWMLINAFLFHNKGFDPYPFILLNLILSCVAALQAPVIMMSQNRQEAKDRERAEHDYKVNLKAEVEIRMLHEKLDHILLHQNKRLLQIQEVQMEMMENIGKKLGN</sequence>
<accession>A0ABW6A1P5</accession>